<evidence type="ECO:0000256" key="1">
    <source>
        <dbReference type="SAM" id="SignalP"/>
    </source>
</evidence>
<evidence type="ECO:0000313" key="3">
    <source>
        <dbReference type="EMBL" id="SMX23847.1"/>
    </source>
</evidence>
<dbReference type="Pfam" id="PF07143">
    <property type="entry name" value="CrtC"/>
    <property type="match status" value="1"/>
</dbReference>
<evidence type="ECO:0000259" key="2">
    <source>
        <dbReference type="Pfam" id="PF07143"/>
    </source>
</evidence>
<keyword evidence="1" id="KW-0732">Signal</keyword>
<organism evidence="3 4">
    <name type="scientific">Boseongicola aestuarii</name>
    <dbReference type="NCBI Taxonomy" id="1470561"/>
    <lineage>
        <taxon>Bacteria</taxon>
        <taxon>Pseudomonadati</taxon>
        <taxon>Pseudomonadota</taxon>
        <taxon>Alphaproteobacteria</taxon>
        <taxon>Rhodobacterales</taxon>
        <taxon>Paracoccaceae</taxon>
        <taxon>Boseongicola</taxon>
    </lineage>
</organism>
<gene>
    <name evidence="3" type="ORF">BOA8489_01960</name>
</gene>
<dbReference type="PANTHER" id="PTHR38591:SF1">
    <property type="entry name" value="BLL1000 PROTEIN"/>
    <property type="match status" value="1"/>
</dbReference>
<dbReference type="InterPro" id="IPR010791">
    <property type="entry name" value="AttH_dom"/>
</dbReference>
<dbReference type="Proteomes" id="UP000201838">
    <property type="component" value="Unassembled WGS sequence"/>
</dbReference>
<dbReference type="EMBL" id="FXXQ01000006">
    <property type="protein sequence ID" value="SMX23847.1"/>
    <property type="molecule type" value="Genomic_DNA"/>
</dbReference>
<accession>A0A238IZN3</accession>
<dbReference type="Gene3D" id="2.40.370.10">
    <property type="entry name" value="AttH-like domain"/>
    <property type="match status" value="2"/>
</dbReference>
<dbReference type="RefSeq" id="WP_093973829.1">
    <property type="nucleotide sequence ID" value="NZ_FXXQ01000006.1"/>
</dbReference>
<dbReference type="PANTHER" id="PTHR38591">
    <property type="entry name" value="HYDROLASE"/>
    <property type="match status" value="1"/>
</dbReference>
<feature type="domain" description="AttH" evidence="2">
    <location>
        <begin position="57"/>
        <end position="220"/>
    </location>
</feature>
<proteinExistence type="predicted"/>
<feature type="chain" id="PRO_5011991697" evidence="1">
    <location>
        <begin position="22"/>
        <end position="346"/>
    </location>
</feature>
<name>A0A238IZN3_9RHOB</name>
<dbReference type="SUPFAM" id="SSF159245">
    <property type="entry name" value="AttH-like"/>
    <property type="match status" value="1"/>
</dbReference>
<dbReference type="Pfam" id="PF17186">
    <property type="entry name" value="Lipocalin_9"/>
    <property type="match status" value="1"/>
</dbReference>
<reference evidence="3 4" key="1">
    <citation type="submission" date="2017-05" db="EMBL/GenBank/DDBJ databases">
        <authorList>
            <person name="Song R."/>
            <person name="Chenine A.L."/>
            <person name="Ruprecht R.M."/>
        </authorList>
    </citation>
    <scope>NUCLEOTIDE SEQUENCE [LARGE SCALE GENOMIC DNA]</scope>
    <source>
        <strain evidence="3 4">CECT 8489</strain>
    </source>
</reference>
<protein>
    <submittedName>
        <fullName evidence="3">Hydroxyneurosporene synthase (CrtC)</fullName>
    </submittedName>
</protein>
<dbReference type="InterPro" id="IPR023374">
    <property type="entry name" value="AttH-like_dom_sf"/>
</dbReference>
<evidence type="ECO:0000313" key="4">
    <source>
        <dbReference type="Proteomes" id="UP000201838"/>
    </source>
</evidence>
<dbReference type="OrthoDB" id="9770826at2"/>
<dbReference type="AlphaFoldDB" id="A0A238IZN3"/>
<sequence length="346" mass="38258">MSVKIFLTILMTLAVPVGLKAQGFAGMGADADGYALPDPASRFKFPEDHGAHLNFRIEWWYVTSVMKAANGDIYGAQWTLFRNAIRPTGQSADQIWLGHAAVSTPQGHFHSERIARGGVGQAGVTAAPFLAEIDEWKLAGPSPNNMTVSAQGTDFAYELTLEAIHPFVPQGRNGFSQKSASGMASHYFSQPFYTVRGTIDLPSGPVAVTGQAWMDREWSSQPLTPSQTGWDWFSLHLDSGEKFMGYRLRDTQGEDYIVGTWITVDGRPDPLEPGELTLTPRVWARVEDRDLPVGWTIELPERDFSVNVNAVYPQSWMPTIVPYWEGPVTIEGSHRGLGYLEMTGYE</sequence>
<feature type="signal peptide" evidence="1">
    <location>
        <begin position="1"/>
        <end position="21"/>
    </location>
</feature>
<keyword evidence="4" id="KW-1185">Reference proteome</keyword>